<feature type="domain" description="PA14" evidence="7">
    <location>
        <begin position="180"/>
        <end position="324"/>
    </location>
</feature>
<dbReference type="SUPFAM" id="SSF56988">
    <property type="entry name" value="Anthrax protective antigen"/>
    <property type="match status" value="1"/>
</dbReference>
<dbReference type="Pfam" id="PF07631">
    <property type="entry name" value="PSD4"/>
    <property type="match status" value="1"/>
</dbReference>
<feature type="compositionally biased region" description="Low complexity" evidence="5">
    <location>
        <begin position="162"/>
        <end position="172"/>
    </location>
</feature>
<dbReference type="InterPro" id="IPR037524">
    <property type="entry name" value="PA14/GLEYA"/>
</dbReference>
<keyword evidence="1 4" id="KW-0349">Heme</keyword>
<dbReference type="InterPro" id="IPR013043">
    <property type="entry name" value="DUF1595"/>
</dbReference>
<protein>
    <submittedName>
        <fullName evidence="8">PA14 domain protein</fullName>
    </submittedName>
</protein>
<keyword evidence="3 4" id="KW-0408">Iron</keyword>
<dbReference type="SMART" id="SM00758">
    <property type="entry name" value="PA14"/>
    <property type="match status" value="1"/>
</dbReference>
<dbReference type="GO" id="GO:0020037">
    <property type="term" value="F:heme binding"/>
    <property type="evidence" value="ECO:0007669"/>
    <property type="project" value="InterPro"/>
</dbReference>
<dbReference type="KEGG" id="rml:FF011L_47670"/>
<feature type="domain" description="Cytochrome c" evidence="6">
    <location>
        <begin position="34"/>
        <end position="107"/>
    </location>
</feature>
<sequence length="808" mass="90934">MSFFRFVRDLLLQSACLTVLIGLFAADYTRVMAAEPTLGERIYLERCADCHGVHGEGVEGAYDEPLLDERSHIELTDVIVQTMPEGAPDECTGEDAEAVAKYLRDVLYPRQAAAVRMRTRVELSRLTVRQHQNTLADLIGSFRNRKDADKIWQQQLNAWRAPASADESAATEDAVKDDKEPTNGLRGTYFKSRVVGFRDRVFDRIDDKIDFDFGEGSPDPKLSAEEFAMAWDGSVLASESGEYEFVVDSMNGVRLFVNDLQNPIVDAVVQSGDQTEHRGTVHLLAGRSYSVRLEYYRSKRDKLARVALRWTPPNHVSEVIPHRALVPWKSPETFVVTTSFPPDDRSTGYERGNAISREWDDATTDAALETAAYVVDHLDELSGSKQADENREEKLKAFCEQFAERAFRRPLAKDVHQFYIENTFAKSEDAGQAVKLVVLMTLKSPRFLYHLPGSENGDDYDRAARLSYAIWDSLPDKELLKQAKEGRLGNPTQLHRQAIRMVEDPRAQVKLRGFLHAWLGLDTMHGLSKDRERYADFGPPLVSDLRTSLNLFLDQIVWEKDSDYRRLLLNNQQFFNRRMAEYYGVPEVKQDEFQRILFQPDYRAGALTHPYVMAGFAYSDSSSPIHRGVLVARSVLGRTLRAPPQAELPLPPDSKPDLTTRQRVALQTSSDDCMVCHRIINPLGFSFEHFDAVGQFRPVELERPIDASGIYLTSSGEKVTLETAVDLAEFLAESPSAHGAFTDQLFRYLAKQPIQAFPLEVREQLVSGFQKSSYHIRDLVADSAVAIAAAAPKTSPSDPSPSSEVSKP</sequence>
<gene>
    <name evidence="8" type="ORF">FF011L_47670</name>
</gene>
<dbReference type="Pfam" id="PF13442">
    <property type="entry name" value="Cytochrome_CBB3"/>
    <property type="match status" value="1"/>
</dbReference>
<dbReference type="Pfam" id="PF07627">
    <property type="entry name" value="PSCyt3"/>
    <property type="match status" value="1"/>
</dbReference>
<evidence type="ECO:0000256" key="3">
    <source>
        <dbReference type="ARBA" id="ARBA00023004"/>
    </source>
</evidence>
<dbReference type="InterPro" id="IPR011658">
    <property type="entry name" value="PA14_dom"/>
</dbReference>
<dbReference type="Gene3D" id="3.90.182.10">
    <property type="entry name" value="Toxin - Anthrax Protective Antigen,domain 1"/>
    <property type="match status" value="1"/>
</dbReference>
<dbReference type="PROSITE" id="PS51820">
    <property type="entry name" value="PA14"/>
    <property type="match status" value="1"/>
</dbReference>
<dbReference type="InterPro" id="IPR013039">
    <property type="entry name" value="DUF1588"/>
</dbReference>
<dbReference type="GO" id="GO:0009055">
    <property type="term" value="F:electron transfer activity"/>
    <property type="evidence" value="ECO:0007669"/>
    <property type="project" value="InterPro"/>
</dbReference>
<proteinExistence type="predicted"/>
<evidence type="ECO:0000256" key="4">
    <source>
        <dbReference type="PROSITE-ProRule" id="PRU00433"/>
    </source>
</evidence>
<evidence type="ECO:0000259" key="6">
    <source>
        <dbReference type="PROSITE" id="PS51007"/>
    </source>
</evidence>
<reference evidence="8 9" key="1">
    <citation type="submission" date="2019-02" db="EMBL/GenBank/DDBJ databases">
        <title>Deep-cultivation of Planctomycetes and their phenomic and genomic characterization uncovers novel biology.</title>
        <authorList>
            <person name="Wiegand S."/>
            <person name="Jogler M."/>
            <person name="Boedeker C."/>
            <person name="Pinto D."/>
            <person name="Vollmers J."/>
            <person name="Rivas-Marin E."/>
            <person name="Kohn T."/>
            <person name="Peeters S.H."/>
            <person name="Heuer A."/>
            <person name="Rast P."/>
            <person name="Oberbeckmann S."/>
            <person name="Bunk B."/>
            <person name="Jeske O."/>
            <person name="Meyerdierks A."/>
            <person name="Storesund J.E."/>
            <person name="Kallscheuer N."/>
            <person name="Luecker S."/>
            <person name="Lage O.M."/>
            <person name="Pohl T."/>
            <person name="Merkel B.J."/>
            <person name="Hornburger P."/>
            <person name="Mueller R.-W."/>
            <person name="Bruemmer F."/>
            <person name="Labrenz M."/>
            <person name="Spormann A.M."/>
            <person name="Op den Camp H."/>
            <person name="Overmann J."/>
            <person name="Amann R."/>
            <person name="Jetten M.S.M."/>
            <person name="Mascher T."/>
            <person name="Medema M.H."/>
            <person name="Devos D.P."/>
            <person name="Kaster A.-K."/>
            <person name="Ovreas L."/>
            <person name="Rohde M."/>
            <person name="Galperin M.Y."/>
            <person name="Jogler C."/>
        </authorList>
    </citation>
    <scope>NUCLEOTIDE SEQUENCE [LARGE SCALE GENOMIC DNA]</scope>
    <source>
        <strain evidence="8 9">FF011L</strain>
    </source>
</reference>
<organism evidence="8 9">
    <name type="scientific">Roseimaritima multifibrata</name>
    <dbReference type="NCBI Taxonomy" id="1930274"/>
    <lineage>
        <taxon>Bacteria</taxon>
        <taxon>Pseudomonadati</taxon>
        <taxon>Planctomycetota</taxon>
        <taxon>Planctomycetia</taxon>
        <taxon>Pirellulales</taxon>
        <taxon>Pirellulaceae</taxon>
        <taxon>Roseimaritima</taxon>
    </lineage>
</organism>
<dbReference type="AlphaFoldDB" id="A0A517MM50"/>
<dbReference type="Pfam" id="PF07637">
    <property type="entry name" value="PSD5"/>
    <property type="match status" value="1"/>
</dbReference>
<dbReference type="InterPro" id="IPR036909">
    <property type="entry name" value="Cyt_c-like_dom_sf"/>
</dbReference>
<dbReference type="Gene3D" id="1.10.760.10">
    <property type="entry name" value="Cytochrome c-like domain"/>
    <property type="match status" value="1"/>
</dbReference>
<dbReference type="EMBL" id="CP036262">
    <property type="protein sequence ID" value="QDS95965.1"/>
    <property type="molecule type" value="Genomic_DNA"/>
</dbReference>
<keyword evidence="9" id="KW-1185">Reference proteome</keyword>
<evidence type="ECO:0000313" key="8">
    <source>
        <dbReference type="EMBL" id="QDS95965.1"/>
    </source>
</evidence>
<dbReference type="PROSITE" id="PS51007">
    <property type="entry name" value="CYTC"/>
    <property type="match status" value="1"/>
</dbReference>
<evidence type="ECO:0000256" key="2">
    <source>
        <dbReference type="ARBA" id="ARBA00022723"/>
    </source>
</evidence>
<evidence type="ECO:0000259" key="7">
    <source>
        <dbReference type="PROSITE" id="PS51820"/>
    </source>
</evidence>
<keyword evidence="2 4" id="KW-0479">Metal-binding</keyword>
<dbReference type="SUPFAM" id="SSF46626">
    <property type="entry name" value="Cytochrome c"/>
    <property type="match status" value="1"/>
</dbReference>
<name>A0A517MM50_9BACT</name>
<dbReference type="Pfam" id="PF07691">
    <property type="entry name" value="PA14"/>
    <property type="match status" value="1"/>
</dbReference>
<dbReference type="Proteomes" id="UP000320672">
    <property type="component" value="Chromosome"/>
</dbReference>
<dbReference type="GO" id="GO:0046872">
    <property type="term" value="F:metal ion binding"/>
    <property type="evidence" value="ECO:0007669"/>
    <property type="project" value="UniProtKB-KW"/>
</dbReference>
<evidence type="ECO:0000256" key="1">
    <source>
        <dbReference type="ARBA" id="ARBA00022617"/>
    </source>
</evidence>
<evidence type="ECO:0000256" key="5">
    <source>
        <dbReference type="SAM" id="MobiDB-lite"/>
    </source>
</evidence>
<evidence type="ECO:0000313" key="9">
    <source>
        <dbReference type="Proteomes" id="UP000320672"/>
    </source>
</evidence>
<dbReference type="InterPro" id="IPR013042">
    <property type="entry name" value="DUF1592"/>
</dbReference>
<accession>A0A517MM50</accession>
<feature type="region of interest" description="Disordered" evidence="5">
    <location>
        <begin position="162"/>
        <end position="182"/>
    </location>
</feature>
<dbReference type="InterPro" id="IPR009056">
    <property type="entry name" value="Cyt_c-like_dom"/>
</dbReference>